<dbReference type="Proteomes" id="UP000181686">
    <property type="component" value="Unassembled WGS sequence"/>
</dbReference>
<evidence type="ECO:0008006" key="5">
    <source>
        <dbReference type="Google" id="ProtNLM"/>
    </source>
</evidence>
<protein>
    <recommendedName>
        <fullName evidence="5">Type III secretion protein</fullName>
    </recommendedName>
</protein>
<organism evidence="1 3">
    <name type="scientific">Pseudomonas extremorientalis</name>
    <dbReference type="NCBI Taxonomy" id="169669"/>
    <lineage>
        <taxon>Bacteria</taxon>
        <taxon>Pseudomonadati</taxon>
        <taxon>Pseudomonadota</taxon>
        <taxon>Gammaproteobacteria</taxon>
        <taxon>Pseudomonadales</taxon>
        <taxon>Pseudomonadaceae</taxon>
        <taxon>Pseudomonas</taxon>
    </lineage>
</organism>
<dbReference type="Proteomes" id="UP000182654">
    <property type="component" value="Chromosome I"/>
</dbReference>
<dbReference type="CDD" id="cd17468">
    <property type="entry name" value="T3SS_HrpP_C"/>
    <property type="match status" value="1"/>
</dbReference>
<keyword evidence="4" id="KW-1185">Reference proteome</keyword>
<reference evidence="1 3" key="1">
    <citation type="submission" date="2016-08" db="EMBL/GenBank/DDBJ databases">
        <title>Draft genome sequence of the type strain of Pseudomonas extremorientalis LMG 19695T isolated from drinking water reservoir.</title>
        <authorList>
            <person name="Tambong J.T."/>
        </authorList>
    </citation>
    <scope>NUCLEOTIDE SEQUENCE [LARGE SCALE GENOMIC DNA]</scope>
    <source>
        <strain evidence="1 3">LMG 19695</strain>
    </source>
</reference>
<dbReference type="AlphaFoldDB" id="A0A1H0UJS6"/>
<dbReference type="EMBL" id="LT629708">
    <property type="protein sequence ID" value="SDP66320.1"/>
    <property type="molecule type" value="Genomic_DNA"/>
</dbReference>
<gene>
    <name evidence="1" type="ORF">BFN10_19340</name>
    <name evidence="2" type="ORF">SAMN04490184_4283</name>
</gene>
<evidence type="ECO:0000313" key="1">
    <source>
        <dbReference type="EMBL" id="OIN06274.1"/>
    </source>
</evidence>
<evidence type="ECO:0000313" key="2">
    <source>
        <dbReference type="EMBL" id="SDP66320.1"/>
    </source>
</evidence>
<dbReference type="InterPro" id="IPR049757">
    <property type="entry name" value="T3SS_HrpP-like_C"/>
</dbReference>
<sequence>MTQVSIGKTERMRELSDTREMGMSAVVPLEQALRFALLVTTDVGSSAASTKMANDSPLLESLTEQLAPHFQGSSQWPLQVVLYVPRLGRIKASIRREPGVWSVELDAECDRTTNWLCGMRQRCQERIANTLGQPVDLTLVHMASA</sequence>
<proteinExistence type="predicted"/>
<accession>A0A1H0UJS6</accession>
<evidence type="ECO:0000313" key="3">
    <source>
        <dbReference type="Proteomes" id="UP000181686"/>
    </source>
</evidence>
<evidence type="ECO:0000313" key="4">
    <source>
        <dbReference type="Proteomes" id="UP000182654"/>
    </source>
</evidence>
<dbReference type="RefSeq" id="WP_071491021.1">
    <property type="nucleotide sequence ID" value="NZ_LT629708.1"/>
</dbReference>
<dbReference type="EMBL" id="MDGK01000052">
    <property type="protein sequence ID" value="OIN06274.1"/>
    <property type="molecule type" value="Genomic_DNA"/>
</dbReference>
<name>A0A1H0UJS6_9PSED</name>
<reference evidence="2 4" key="2">
    <citation type="submission" date="2016-10" db="EMBL/GenBank/DDBJ databases">
        <authorList>
            <person name="Varghese N."/>
            <person name="Submissions S."/>
        </authorList>
    </citation>
    <scope>NUCLEOTIDE SEQUENCE [LARGE SCALE GENOMIC DNA]</scope>
    <source>
        <strain evidence="2 4">BS2774</strain>
    </source>
</reference>